<dbReference type="AlphaFoldDB" id="A0A6C0BJ20"/>
<protein>
    <recommendedName>
        <fullName evidence="2">Cupin-like domain-containing protein</fullName>
    </recommendedName>
</protein>
<evidence type="ECO:0000313" key="1">
    <source>
        <dbReference type="EMBL" id="QHS91741.1"/>
    </source>
</evidence>
<evidence type="ECO:0008006" key="2">
    <source>
        <dbReference type="Google" id="ProtNLM"/>
    </source>
</evidence>
<accession>A0A6C0BJ20</accession>
<organism evidence="1">
    <name type="scientific">viral metagenome</name>
    <dbReference type="NCBI Taxonomy" id="1070528"/>
    <lineage>
        <taxon>unclassified sequences</taxon>
        <taxon>metagenomes</taxon>
        <taxon>organismal metagenomes</taxon>
    </lineage>
</organism>
<dbReference type="EMBL" id="MN739163">
    <property type="protein sequence ID" value="QHS91741.1"/>
    <property type="molecule type" value="Genomic_DNA"/>
</dbReference>
<name>A0A6C0BJ20_9ZZZZ</name>
<reference evidence="1" key="1">
    <citation type="journal article" date="2020" name="Nature">
        <title>Giant virus diversity and host interactions through global metagenomics.</title>
        <authorList>
            <person name="Schulz F."/>
            <person name="Roux S."/>
            <person name="Paez-Espino D."/>
            <person name="Jungbluth S."/>
            <person name="Walsh D.A."/>
            <person name="Denef V.J."/>
            <person name="McMahon K.D."/>
            <person name="Konstantinidis K.T."/>
            <person name="Eloe-Fadrosh E.A."/>
            <person name="Kyrpides N.C."/>
            <person name="Woyke T."/>
        </authorList>
    </citation>
    <scope>NUCLEOTIDE SEQUENCE</scope>
    <source>
        <strain evidence="1">GVMAG-M-3300013006-15</strain>
    </source>
</reference>
<proteinExistence type="predicted"/>
<sequence length="249" mass="28540">MLEIMFLLLLAAVISVVLWYRSFQDFTIVQFEWSPSLVMPDERIPIVIRKVPTEFSSMWNSTLAKQSSLPILLADNRRSVLKEFAEAPVVQIHPLNQIELASKFHVHDRFKDTMTWLTKFWYLPIHSITTPARLATIPLKMSGGLQRSLAERTVITIHEGTALVWLCRETLPVKEIQMIQDKNPWALSAKSFPFITELQYIEVRLRAGNSLVLPPRSLWALKSEVGVIYYSCVELNSPLSLFISSISKN</sequence>